<evidence type="ECO:0000259" key="1">
    <source>
        <dbReference type="PROSITE" id="PS51186"/>
    </source>
</evidence>
<dbReference type="PROSITE" id="PS51186">
    <property type="entry name" value="GNAT"/>
    <property type="match status" value="1"/>
</dbReference>
<proteinExistence type="predicted"/>
<reference evidence="2" key="1">
    <citation type="submission" date="2020-01" db="EMBL/GenBank/DDBJ databases">
        <title>Identification and distribution of gene clusters putatively required for synthesis of sphingolipid metabolism inhibitors in phylogenetically diverse species of the filamentous fungus Fusarium.</title>
        <authorList>
            <person name="Kim H.-S."/>
            <person name="Busman M."/>
            <person name="Brown D.W."/>
            <person name="Divon H."/>
            <person name="Uhlig S."/>
            <person name="Proctor R.H."/>
        </authorList>
    </citation>
    <scope>NUCLEOTIDE SEQUENCE</scope>
    <source>
        <strain evidence="2">NRRL 53441</strain>
    </source>
</reference>
<sequence length="248" mass="27943">MAAITIRPATISDTTAIAQIHYEALQFYHDFYAAFFERHPRDLIPLATRNALQNPEQCFLVAEQAGDTVGFARYKKAFSRNTNASDNHSQQVTAAAAAASIWTIKSHMKDLWNWFNERSEEIDASKEKAVDGKYHFEVMHLMVHPDHQRKGIGGLLLQSVTEKADAANAPTLIVSSTEGHGLYKKHGFESLGTWTINNEEWAHKIAEHERAIGYKDGVIAIDSDFEDKYKGIREVEDSMIRQPSIRVA</sequence>
<keyword evidence="3" id="KW-1185">Reference proteome</keyword>
<dbReference type="Pfam" id="PF13508">
    <property type="entry name" value="Acetyltransf_7"/>
    <property type="match status" value="1"/>
</dbReference>
<comment type="caution">
    <text evidence="2">The sequence shown here is derived from an EMBL/GenBank/DDBJ whole genome shotgun (WGS) entry which is preliminary data.</text>
</comment>
<dbReference type="InterPro" id="IPR052523">
    <property type="entry name" value="Trichothecene_AcTrans"/>
</dbReference>
<protein>
    <submittedName>
        <fullName evidence="2">Gnat family acetyltransferase</fullName>
    </submittedName>
</protein>
<gene>
    <name evidence="2" type="ORF">F53441_5458</name>
</gene>
<accession>A0A8H4KJR4</accession>
<dbReference type="InterPro" id="IPR000182">
    <property type="entry name" value="GNAT_dom"/>
</dbReference>
<evidence type="ECO:0000313" key="2">
    <source>
        <dbReference type="EMBL" id="KAF4451602.1"/>
    </source>
</evidence>
<dbReference type="Gene3D" id="3.40.630.30">
    <property type="match status" value="1"/>
</dbReference>
<dbReference type="EMBL" id="JAADJG010000213">
    <property type="protein sequence ID" value="KAF4451602.1"/>
    <property type="molecule type" value="Genomic_DNA"/>
</dbReference>
<dbReference type="PANTHER" id="PTHR42791:SF1">
    <property type="entry name" value="N-ACETYLTRANSFERASE DOMAIN-CONTAINING PROTEIN"/>
    <property type="match status" value="1"/>
</dbReference>
<keyword evidence="2" id="KW-0808">Transferase</keyword>
<organism evidence="2 3">
    <name type="scientific">Fusarium austroafricanum</name>
    <dbReference type="NCBI Taxonomy" id="2364996"/>
    <lineage>
        <taxon>Eukaryota</taxon>
        <taxon>Fungi</taxon>
        <taxon>Dikarya</taxon>
        <taxon>Ascomycota</taxon>
        <taxon>Pezizomycotina</taxon>
        <taxon>Sordariomycetes</taxon>
        <taxon>Hypocreomycetidae</taxon>
        <taxon>Hypocreales</taxon>
        <taxon>Nectriaceae</taxon>
        <taxon>Fusarium</taxon>
        <taxon>Fusarium concolor species complex</taxon>
    </lineage>
</organism>
<feature type="domain" description="N-acetyltransferase" evidence="1">
    <location>
        <begin position="4"/>
        <end position="206"/>
    </location>
</feature>
<name>A0A8H4KJR4_9HYPO</name>
<dbReference type="OrthoDB" id="2744543at2759"/>
<dbReference type="CDD" id="cd04301">
    <property type="entry name" value="NAT_SF"/>
    <property type="match status" value="1"/>
</dbReference>
<dbReference type="Proteomes" id="UP000605986">
    <property type="component" value="Unassembled WGS sequence"/>
</dbReference>
<dbReference type="SUPFAM" id="SSF55729">
    <property type="entry name" value="Acyl-CoA N-acyltransferases (Nat)"/>
    <property type="match status" value="1"/>
</dbReference>
<dbReference type="InterPro" id="IPR016181">
    <property type="entry name" value="Acyl_CoA_acyltransferase"/>
</dbReference>
<dbReference type="PANTHER" id="PTHR42791">
    <property type="entry name" value="GNAT FAMILY ACETYLTRANSFERASE"/>
    <property type="match status" value="1"/>
</dbReference>
<dbReference type="GO" id="GO:0016747">
    <property type="term" value="F:acyltransferase activity, transferring groups other than amino-acyl groups"/>
    <property type="evidence" value="ECO:0007669"/>
    <property type="project" value="InterPro"/>
</dbReference>
<evidence type="ECO:0000313" key="3">
    <source>
        <dbReference type="Proteomes" id="UP000605986"/>
    </source>
</evidence>
<dbReference type="AlphaFoldDB" id="A0A8H4KJR4"/>